<dbReference type="Proteomes" id="UP000013827">
    <property type="component" value="Unassembled WGS sequence"/>
</dbReference>
<accession>A0A0D3I187</accession>
<keyword evidence="2" id="KW-1185">Reference proteome</keyword>
<dbReference type="HOGENOM" id="CLU_1079405_0_0_1"/>
<sequence>MWRSLLAAPRLSTPAPPPAAAAARRGLRALVARSRKDVPEGEAASSLVDVAAVSALPRQDPKARDIEHSSIYRWCRASPFIHAAVRVARIDYAGVVARSSSPLWREGDAAGQYFDGGYAERATLPSSDEPCWLVAGDEVEEPIGASQRLPTTAVRPRAQGWKASFLAFLASVQTSQSIRQARSDPNFCSPHGRASRRSVVMQHKTRQLKDSAVSVRARTNCNSPYCDSRVMAKPKTQWPKSSAAMPFVAPAEARWYRS</sequence>
<dbReference type="RefSeq" id="XP_005757451.1">
    <property type="nucleotide sequence ID" value="XM_005757394.1"/>
</dbReference>
<proteinExistence type="predicted"/>
<evidence type="ECO:0000313" key="2">
    <source>
        <dbReference type="Proteomes" id="UP000013827"/>
    </source>
</evidence>
<reference evidence="2" key="1">
    <citation type="journal article" date="2013" name="Nature">
        <title>Pan genome of the phytoplankton Emiliania underpins its global distribution.</title>
        <authorList>
            <person name="Read B.A."/>
            <person name="Kegel J."/>
            <person name="Klute M.J."/>
            <person name="Kuo A."/>
            <person name="Lefebvre S.C."/>
            <person name="Maumus F."/>
            <person name="Mayer C."/>
            <person name="Miller J."/>
            <person name="Monier A."/>
            <person name="Salamov A."/>
            <person name="Young J."/>
            <person name="Aguilar M."/>
            <person name="Claverie J.M."/>
            <person name="Frickenhaus S."/>
            <person name="Gonzalez K."/>
            <person name="Herman E.K."/>
            <person name="Lin Y.C."/>
            <person name="Napier J."/>
            <person name="Ogata H."/>
            <person name="Sarno A.F."/>
            <person name="Shmutz J."/>
            <person name="Schroeder D."/>
            <person name="de Vargas C."/>
            <person name="Verret F."/>
            <person name="von Dassow P."/>
            <person name="Valentin K."/>
            <person name="Van de Peer Y."/>
            <person name="Wheeler G."/>
            <person name="Dacks J.B."/>
            <person name="Delwiche C.F."/>
            <person name="Dyhrman S.T."/>
            <person name="Glockner G."/>
            <person name="John U."/>
            <person name="Richards T."/>
            <person name="Worden A.Z."/>
            <person name="Zhang X."/>
            <person name="Grigoriev I.V."/>
            <person name="Allen A.E."/>
            <person name="Bidle K."/>
            <person name="Borodovsky M."/>
            <person name="Bowler C."/>
            <person name="Brownlee C."/>
            <person name="Cock J.M."/>
            <person name="Elias M."/>
            <person name="Gladyshev V.N."/>
            <person name="Groth M."/>
            <person name="Guda C."/>
            <person name="Hadaegh A."/>
            <person name="Iglesias-Rodriguez M.D."/>
            <person name="Jenkins J."/>
            <person name="Jones B.M."/>
            <person name="Lawson T."/>
            <person name="Leese F."/>
            <person name="Lindquist E."/>
            <person name="Lobanov A."/>
            <person name="Lomsadze A."/>
            <person name="Malik S.B."/>
            <person name="Marsh M.E."/>
            <person name="Mackinder L."/>
            <person name="Mock T."/>
            <person name="Mueller-Roeber B."/>
            <person name="Pagarete A."/>
            <person name="Parker M."/>
            <person name="Probert I."/>
            <person name="Quesneville H."/>
            <person name="Raines C."/>
            <person name="Rensing S.A."/>
            <person name="Riano-Pachon D.M."/>
            <person name="Richier S."/>
            <person name="Rokitta S."/>
            <person name="Shiraiwa Y."/>
            <person name="Soanes D.M."/>
            <person name="van der Giezen M."/>
            <person name="Wahlund T.M."/>
            <person name="Williams B."/>
            <person name="Wilson W."/>
            <person name="Wolfe G."/>
            <person name="Wurch L.L."/>
        </authorList>
    </citation>
    <scope>NUCLEOTIDE SEQUENCE</scope>
</reference>
<evidence type="ECO:0000313" key="1">
    <source>
        <dbReference type="EnsemblProtists" id="EOD05022"/>
    </source>
</evidence>
<dbReference type="AlphaFoldDB" id="A0A0D3I187"/>
<dbReference type="PaxDb" id="2903-EOD05022"/>
<dbReference type="EnsemblProtists" id="EOD05022">
    <property type="protein sequence ID" value="EOD05022"/>
    <property type="gene ID" value="EMIHUDRAFT_220510"/>
</dbReference>
<name>A0A0D3I187_EMIH1</name>
<reference evidence="1" key="2">
    <citation type="submission" date="2024-10" db="UniProtKB">
        <authorList>
            <consortium name="EnsemblProtists"/>
        </authorList>
    </citation>
    <scope>IDENTIFICATION</scope>
</reference>
<dbReference type="GeneID" id="17251099"/>
<organism evidence="1 2">
    <name type="scientific">Emiliania huxleyi (strain CCMP1516)</name>
    <dbReference type="NCBI Taxonomy" id="280463"/>
    <lineage>
        <taxon>Eukaryota</taxon>
        <taxon>Haptista</taxon>
        <taxon>Haptophyta</taxon>
        <taxon>Prymnesiophyceae</taxon>
        <taxon>Isochrysidales</taxon>
        <taxon>Noelaerhabdaceae</taxon>
        <taxon>Emiliania</taxon>
    </lineage>
</organism>
<protein>
    <recommendedName>
        <fullName evidence="3">PNPLA domain-containing protein</fullName>
    </recommendedName>
</protein>
<dbReference type="KEGG" id="ehx:EMIHUDRAFT_220510"/>
<evidence type="ECO:0008006" key="3">
    <source>
        <dbReference type="Google" id="ProtNLM"/>
    </source>
</evidence>